<dbReference type="EMBL" id="JABAIM010000001">
    <property type="protein sequence ID" value="NLR75084.1"/>
    <property type="molecule type" value="Genomic_DNA"/>
</dbReference>
<evidence type="ECO:0000313" key="3">
    <source>
        <dbReference type="Proteomes" id="UP000587991"/>
    </source>
</evidence>
<organism evidence="2 3">
    <name type="scientific">Leeia aquatica</name>
    <dbReference type="NCBI Taxonomy" id="2725557"/>
    <lineage>
        <taxon>Bacteria</taxon>
        <taxon>Pseudomonadati</taxon>
        <taxon>Pseudomonadota</taxon>
        <taxon>Betaproteobacteria</taxon>
        <taxon>Neisseriales</taxon>
        <taxon>Leeiaceae</taxon>
        <taxon>Leeia</taxon>
    </lineage>
</organism>
<proteinExistence type="predicted"/>
<dbReference type="RefSeq" id="WP_168876639.1">
    <property type="nucleotide sequence ID" value="NZ_JABAIM010000001.1"/>
</dbReference>
<accession>A0A847S5G7</accession>
<dbReference type="Proteomes" id="UP000587991">
    <property type="component" value="Unassembled WGS sequence"/>
</dbReference>
<name>A0A847S5G7_9NEIS</name>
<gene>
    <name evidence="2" type="ORF">HF682_07920</name>
</gene>
<evidence type="ECO:0000256" key="1">
    <source>
        <dbReference type="SAM" id="MobiDB-lite"/>
    </source>
</evidence>
<feature type="region of interest" description="Disordered" evidence="1">
    <location>
        <begin position="71"/>
        <end position="170"/>
    </location>
</feature>
<dbReference type="AlphaFoldDB" id="A0A847S5G7"/>
<feature type="compositionally biased region" description="Low complexity" evidence="1">
    <location>
        <begin position="104"/>
        <end position="122"/>
    </location>
</feature>
<comment type="caution">
    <text evidence="2">The sequence shown here is derived from an EMBL/GenBank/DDBJ whole genome shotgun (WGS) entry which is preliminary data.</text>
</comment>
<protein>
    <submittedName>
        <fullName evidence="2">DUF3108 domain-containing protein</fullName>
    </submittedName>
</protein>
<feature type="compositionally biased region" description="Basic and acidic residues" evidence="1">
    <location>
        <begin position="146"/>
        <end position="156"/>
    </location>
</feature>
<feature type="compositionally biased region" description="Low complexity" evidence="1">
    <location>
        <begin position="76"/>
        <end position="88"/>
    </location>
</feature>
<sequence>MSAFKRWWLPLTLSLLIHIVLLAANIITLPDWSTPETKVLQTKLLTKANKAKLLQSDPVKVAAQLAVKPDPADGMAASEQAASEQAASDIGRTQHASHRNNRPARGQQAASQANGQAASIGALARGASTEVPKIKPEASASQPSSKPDKPADKPADKPSNGKLANYGDSFPRAGTAKYQMLKGPEMTQRWEITGEGYRIVMGGSLFNKSIRWESRGRIGKDGILPDKFAEYRDEKTEPKYAAAIDYAQKVIHYGSPDDPKEVALESDTQDLLTWGYQLAAQLEPGQSFDLQLVFRNKVYPVRFVADREEVIEVPAGKIRTAHVRGQVVGGSRRFDVWLDLDHFNYPVRIVGTNDEGQPVDLVLLGLKFGDQVVYQYRAMLETGRDNK</sequence>
<evidence type="ECO:0000313" key="2">
    <source>
        <dbReference type="EMBL" id="NLR75084.1"/>
    </source>
</evidence>
<reference evidence="2 3" key="1">
    <citation type="submission" date="2020-04" db="EMBL/GenBank/DDBJ databases">
        <title>Draft genome of Leeia sp. IMCC25680.</title>
        <authorList>
            <person name="Song J."/>
            <person name="Cho J.-C."/>
        </authorList>
    </citation>
    <scope>NUCLEOTIDE SEQUENCE [LARGE SCALE GENOMIC DNA]</scope>
    <source>
        <strain evidence="2 3">IMCC25680</strain>
    </source>
</reference>
<dbReference type="Pfam" id="PF11306">
    <property type="entry name" value="DUF3108"/>
    <property type="match status" value="1"/>
</dbReference>
<dbReference type="InterPro" id="IPR021457">
    <property type="entry name" value="DUF3108"/>
</dbReference>
<keyword evidence="3" id="KW-1185">Reference proteome</keyword>